<dbReference type="InterPro" id="IPR015168">
    <property type="entry name" value="SsuA/THI5"/>
</dbReference>
<evidence type="ECO:0000256" key="4">
    <source>
        <dbReference type="SAM" id="SignalP"/>
    </source>
</evidence>
<dbReference type="SUPFAM" id="SSF53850">
    <property type="entry name" value="Periplasmic binding protein-like II"/>
    <property type="match status" value="1"/>
</dbReference>
<feature type="chain" id="PRO_5038386589" evidence="4">
    <location>
        <begin position="26"/>
        <end position="333"/>
    </location>
</feature>
<sequence length="333" mass="36369">MKRKFISLLTTALLLTGTVLLPAAAEESTPLQELTLNEVAHSIFYAPQYAAIELGYFQEEGIELTLVNGFGADKTMTALLSGDADIGFMGSEASIYTYSGGAADAPVNFAQLTQRAGNFLVARQEMPDFEWSDLIGKDVLGGRKGGMPEMVFEYILMENGIEPSEVNIDQSIDFGSTAAAFSGGQGEFTVEFEPGATSLEQEGVGYVVASLGTDSGYVPYTAYCAKESFIQENPELIQGFTNALQKGMDYVNSHTPEEIAAVIAPQFPETDVETITAIVTRYYEQDTWKEDLIFEKESFELLQDILESAQELTERVPYEALVTTEFAEKAAKK</sequence>
<dbReference type="EMBL" id="DVGK01000078">
    <property type="protein sequence ID" value="HIR13622.1"/>
    <property type="molecule type" value="Genomic_DNA"/>
</dbReference>
<evidence type="ECO:0000256" key="1">
    <source>
        <dbReference type="ARBA" id="ARBA00004418"/>
    </source>
</evidence>
<evidence type="ECO:0000313" key="7">
    <source>
        <dbReference type="Proteomes" id="UP000886757"/>
    </source>
</evidence>
<comment type="caution">
    <text evidence="6">The sequence shown here is derived from an EMBL/GenBank/DDBJ whole genome shotgun (WGS) entry which is preliminary data.</text>
</comment>
<dbReference type="AlphaFoldDB" id="A0A9D1ACC0"/>
<keyword evidence="3 4" id="KW-0732">Signal</keyword>
<protein>
    <submittedName>
        <fullName evidence="6">ABC transporter substrate-binding protein</fullName>
    </submittedName>
</protein>
<evidence type="ECO:0000256" key="2">
    <source>
        <dbReference type="ARBA" id="ARBA00010742"/>
    </source>
</evidence>
<organism evidence="6 7">
    <name type="scientific">Candidatus Choladousia intestinavium</name>
    <dbReference type="NCBI Taxonomy" id="2840727"/>
    <lineage>
        <taxon>Bacteria</taxon>
        <taxon>Bacillati</taxon>
        <taxon>Bacillota</taxon>
        <taxon>Clostridia</taxon>
        <taxon>Lachnospirales</taxon>
        <taxon>Lachnospiraceae</taxon>
        <taxon>Lachnospiraceae incertae sedis</taxon>
        <taxon>Candidatus Choladousia</taxon>
    </lineage>
</organism>
<name>A0A9D1ACC0_9FIRM</name>
<comment type="similarity">
    <text evidence="2">Belongs to the bacterial solute-binding protein SsuA/TauA family.</text>
</comment>
<dbReference type="PANTHER" id="PTHR30024">
    <property type="entry name" value="ALIPHATIC SULFONATES-BINDING PROTEIN-RELATED"/>
    <property type="match status" value="1"/>
</dbReference>
<reference evidence="6" key="1">
    <citation type="submission" date="2020-10" db="EMBL/GenBank/DDBJ databases">
        <authorList>
            <person name="Gilroy R."/>
        </authorList>
    </citation>
    <scope>NUCLEOTIDE SEQUENCE</scope>
    <source>
        <strain evidence="6">ChiSjej4B22-8148</strain>
    </source>
</reference>
<dbReference type="Pfam" id="PF09084">
    <property type="entry name" value="NMT1"/>
    <property type="match status" value="1"/>
</dbReference>
<gene>
    <name evidence="6" type="ORF">IAB31_06835</name>
</gene>
<dbReference type="GO" id="GO:0042597">
    <property type="term" value="C:periplasmic space"/>
    <property type="evidence" value="ECO:0007669"/>
    <property type="project" value="UniProtKB-SubCell"/>
</dbReference>
<evidence type="ECO:0000259" key="5">
    <source>
        <dbReference type="Pfam" id="PF09084"/>
    </source>
</evidence>
<feature type="domain" description="SsuA/THI5-like" evidence="5">
    <location>
        <begin position="46"/>
        <end position="254"/>
    </location>
</feature>
<accession>A0A9D1ACC0</accession>
<reference evidence="6" key="2">
    <citation type="journal article" date="2021" name="PeerJ">
        <title>Extensive microbial diversity within the chicken gut microbiome revealed by metagenomics and culture.</title>
        <authorList>
            <person name="Gilroy R."/>
            <person name="Ravi A."/>
            <person name="Getino M."/>
            <person name="Pursley I."/>
            <person name="Horton D.L."/>
            <person name="Alikhan N.F."/>
            <person name="Baker D."/>
            <person name="Gharbi K."/>
            <person name="Hall N."/>
            <person name="Watson M."/>
            <person name="Adriaenssens E.M."/>
            <person name="Foster-Nyarko E."/>
            <person name="Jarju S."/>
            <person name="Secka A."/>
            <person name="Antonio M."/>
            <person name="Oren A."/>
            <person name="Chaudhuri R.R."/>
            <person name="La Ragione R."/>
            <person name="Hildebrand F."/>
            <person name="Pallen M.J."/>
        </authorList>
    </citation>
    <scope>NUCLEOTIDE SEQUENCE</scope>
    <source>
        <strain evidence="6">ChiSjej4B22-8148</strain>
    </source>
</reference>
<dbReference type="PANTHER" id="PTHR30024:SF47">
    <property type="entry name" value="TAURINE-BINDING PERIPLASMIC PROTEIN"/>
    <property type="match status" value="1"/>
</dbReference>
<evidence type="ECO:0000313" key="6">
    <source>
        <dbReference type="EMBL" id="HIR13622.1"/>
    </source>
</evidence>
<dbReference type="Gene3D" id="3.40.190.10">
    <property type="entry name" value="Periplasmic binding protein-like II"/>
    <property type="match status" value="2"/>
</dbReference>
<feature type="signal peptide" evidence="4">
    <location>
        <begin position="1"/>
        <end position="25"/>
    </location>
</feature>
<comment type="subcellular location">
    <subcellularLocation>
        <location evidence="1">Periplasm</location>
    </subcellularLocation>
</comment>
<proteinExistence type="inferred from homology"/>
<evidence type="ECO:0000256" key="3">
    <source>
        <dbReference type="ARBA" id="ARBA00022729"/>
    </source>
</evidence>
<dbReference type="Proteomes" id="UP000886757">
    <property type="component" value="Unassembled WGS sequence"/>
</dbReference>